<dbReference type="OrthoDB" id="65569at2759"/>
<dbReference type="Pfam" id="PF00232">
    <property type="entry name" value="Glyco_hydro_1"/>
    <property type="match status" value="1"/>
</dbReference>
<dbReference type="Proteomes" id="UP000030143">
    <property type="component" value="Unassembled WGS sequence"/>
</dbReference>
<evidence type="ECO:0000256" key="1">
    <source>
        <dbReference type="ARBA" id="ARBA00000448"/>
    </source>
</evidence>
<dbReference type="EMBL" id="JQFZ01000110">
    <property type="protein sequence ID" value="KGO58887.1"/>
    <property type="molecule type" value="Genomic_DNA"/>
</dbReference>
<organism evidence="8 9">
    <name type="scientific">Penicillium expansum</name>
    <name type="common">Blue mold rot fungus</name>
    <dbReference type="NCBI Taxonomy" id="27334"/>
    <lineage>
        <taxon>Eukaryota</taxon>
        <taxon>Fungi</taxon>
        <taxon>Dikarya</taxon>
        <taxon>Ascomycota</taxon>
        <taxon>Pezizomycotina</taxon>
        <taxon>Eurotiomycetes</taxon>
        <taxon>Eurotiomycetidae</taxon>
        <taxon>Eurotiales</taxon>
        <taxon>Aspergillaceae</taxon>
        <taxon>Penicillium</taxon>
    </lineage>
</organism>
<evidence type="ECO:0000256" key="4">
    <source>
        <dbReference type="ARBA" id="ARBA00022801"/>
    </source>
</evidence>
<dbReference type="FunFam" id="3.20.20.80:FF:000011">
    <property type="entry name" value="Cytosolic beta-glucosidase"/>
    <property type="match status" value="1"/>
</dbReference>
<sequence length="502" mass="56862">MSEEVKMWAQAEQTTFDPLMGSGFAVRNLKLPADFIWGAATAAYQVEGAASQDGMGKSIWDTYSHSVPSRTCGANADVTCDHYNRIDEDVKLMKSLGIETYRFSIAWSRVIPLGGRDDPVNEAGIAFYNRLIDTLLAHGITPSVTLYHWDVPQALYDRYRAFISTTEFRADFKRYAGLCFARFGDRVKSWVTFNEPYIISIFGHLNGSLAPGHCAEAGTDTMIEPWRVGHTIILSHASVVQMYADEFQPSQNGKISIVLNGHFYEPHDATKQADIDAAQIRLEFYIGWFGDPIFLGRDYPSSMKEYLGTRLPSFTSDDLELLKSSCLNNAFYGMNHYSSKFARQLTAPAPDDDWTRNIEESSVNIKGEEIGPASSMPWLRVAPGGFRKMLNWVWERYHLPILVTENGCPCPGETDLEVAVDDQFRQMYFGLYLDSISQAIYEDGVKVEGYYAWSLMDNFEWSSGYGPRYGIVHVDFDTLKRTPKGSAYYLQETFQKRRKDQV</sequence>
<evidence type="ECO:0000256" key="6">
    <source>
        <dbReference type="ARBA" id="ARBA00056775"/>
    </source>
</evidence>
<evidence type="ECO:0000256" key="3">
    <source>
        <dbReference type="ARBA" id="ARBA00012744"/>
    </source>
</evidence>
<dbReference type="InterPro" id="IPR017853">
    <property type="entry name" value="GH"/>
</dbReference>
<dbReference type="HOGENOM" id="CLU_001859_1_2_1"/>
<dbReference type="PANTHER" id="PTHR10353:SF36">
    <property type="entry name" value="LP05116P"/>
    <property type="match status" value="1"/>
</dbReference>
<dbReference type="GO" id="GO:0080079">
    <property type="term" value="F:cellobiose glucosidase activity"/>
    <property type="evidence" value="ECO:0007669"/>
    <property type="project" value="UniProtKB-ARBA"/>
</dbReference>
<dbReference type="InterPro" id="IPR001360">
    <property type="entry name" value="Glyco_hydro_1"/>
</dbReference>
<keyword evidence="5" id="KW-0326">Glycosidase</keyword>
<keyword evidence="9" id="KW-1185">Reference proteome</keyword>
<gene>
    <name evidence="8" type="ORF">PEX2_092420</name>
</gene>
<dbReference type="VEuPathDB" id="FungiDB:PEXP_084090"/>
<dbReference type="AlphaFoldDB" id="A0A0A2L6L1"/>
<evidence type="ECO:0000313" key="9">
    <source>
        <dbReference type="Proteomes" id="UP000030143"/>
    </source>
</evidence>
<comment type="similarity">
    <text evidence="2 7">Belongs to the glycosyl hydrolase 1 family.</text>
</comment>
<dbReference type="SUPFAM" id="SSF51445">
    <property type="entry name" value="(Trans)glycosidases"/>
    <property type="match status" value="1"/>
</dbReference>
<dbReference type="PROSITE" id="PS00653">
    <property type="entry name" value="GLYCOSYL_HYDROL_F1_2"/>
    <property type="match status" value="1"/>
</dbReference>
<dbReference type="PhylomeDB" id="A0A0A2L6L1"/>
<comment type="function">
    <text evidence="6">Plays an important role in cellulose degradation. Shows hydrolytic activity against several glycosidic compounds.</text>
</comment>
<dbReference type="RefSeq" id="XP_016600228.1">
    <property type="nucleotide sequence ID" value="XM_016746512.1"/>
</dbReference>
<comment type="caution">
    <text evidence="8">The sequence shown here is derived from an EMBL/GenBank/DDBJ whole genome shotgun (WGS) entry which is preliminary data.</text>
</comment>
<dbReference type="GeneID" id="27681932"/>
<keyword evidence="4 8" id="KW-0378">Hydrolase</keyword>
<evidence type="ECO:0000256" key="2">
    <source>
        <dbReference type="ARBA" id="ARBA00010838"/>
    </source>
</evidence>
<evidence type="ECO:0000256" key="7">
    <source>
        <dbReference type="RuleBase" id="RU003690"/>
    </source>
</evidence>
<name>A0A0A2L6L1_PENEN</name>
<evidence type="ECO:0000313" key="8">
    <source>
        <dbReference type="EMBL" id="KGO58887.1"/>
    </source>
</evidence>
<dbReference type="InterPro" id="IPR033132">
    <property type="entry name" value="GH_1_N_CS"/>
</dbReference>
<protein>
    <recommendedName>
        <fullName evidence="3">beta-glucosidase</fullName>
        <ecNumber evidence="3">3.2.1.21</ecNumber>
    </recommendedName>
</protein>
<evidence type="ECO:0000256" key="5">
    <source>
        <dbReference type="ARBA" id="ARBA00023295"/>
    </source>
</evidence>
<comment type="catalytic activity">
    <reaction evidence="1">
        <text>Hydrolysis of terminal, non-reducing beta-D-glucosyl residues with release of beta-D-glucose.</text>
        <dbReference type="EC" id="3.2.1.21"/>
    </reaction>
</comment>
<dbReference type="PANTHER" id="PTHR10353">
    <property type="entry name" value="GLYCOSYL HYDROLASE"/>
    <property type="match status" value="1"/>
</dbReference>
<reference evidence="8 9" key="1">
    <citation type="journal article" date="2015" name="Mol. Plant Microbe Interact.">
        <title>Genome, transcriptome, and functional analyses of Penicillium expansum provide new insights into secondary metabolism and pathogenicity.</title>
        <authorList>
            <person name="Ballester A.R."/>
            <person name="Marcet-Houben M."/>
            <person name="Levin E."/>
            <person name="Sela N."/>
            <person name="Selma-Lazaro C."/>
            <person name="Carmona L."/>
            <person name="Wisniewski M."/>
            <person name="Droby S."/>
            <person name="Gonzalez-Candelas L."/>
            <person name="Gabaldon T."/>
        </authorList>
    </citation>
    <scope>NUCLEOTIDE SEQUENCE [LARGE SCALE GENOMIC DNA]</scope>
    <source>
        <strain evidence="8 9">MD-8</strain>
    </source>
</reference>
<dbReference type="Gene3D" id="3.20.20.80">
    <property type="entry name" value="Glycosidases"/>
    <property type="match status" value="1"/>
</dbReference>
<proteinExistence type="inferred from homology"/>
<accession>A0A0A2L6L1</accession>
<dbReference type="STRING" id="27334.A0A0A2L6L1"/>
<dbReference type="EC" id="3.2.1.21" evidence="3"/>
<dbReference type="GO" id="GO:0030245">
    <property type="term" value="P:cellulose catabolic process"/>
    <property type="evidence" value="ECO:0007669"/>
    <property type="project" value="UniProtKB-ARBA"/>
</dbReference>
<dbReference type="PRINTS" id="PR00131">
    <property type="entry name" value="GLHYDRLASE1"/>
</dbReference>